<evidence type="ECO:0000313" key="3">
    <source>
        <dbReference type="Proteomes" id="UP000663842"/>
    </source>
</evidence>
<dbReference type="EMBL" id="CAJOBF010002566">
    <property type="protein sequence ID" value="CAF4042890.1"/>
    <property type="molecule type" value="Genomic_DNA"/>
</dbReference>
<dbReference type="AlphaFoldDB" id="A0A819RT00"/>
<dbReference type="Proteomes" id="UP000663842">
    <property type="component" value="Unassembled WGS sequence"/>
</dbReference>
<gene>
    <name evidence="2" type="ORF">UXM345_LOCUS18709</name>
</gene>
<reference evidence="2" key="1">
    <citation type="submission" date="2021-02" db="EMBL/GenBank/DDBJ databases">
        <authorList>
            <person name="Nowell W R."/>
        </authorList>
    </citation>
    <scope>NUCLEOTIDE SEQUENCE</scope>
</reference>
<dbReference type="InterPro" id="IPR025554">
    <property type="entry name" value="DUF4140"/>
</dbReference>
<feature type="non-terminal residue" evidence="2">
    <location>
        <position position="80"/>
    </location>
</feature>
<dbReference type="Pfam" id="PF13600">
    <property type="entry name" value="DUF4140"/>
    <property type="match status" value="1"/>
</dbReference>
<evidence type="ECO:0000313" key="2">
    <source>
        <dbReference type="EMBL" id="CAF4042890.1"/>
    </source>
</evidence>
<proteinExistence type="predicted"/>
<sequence>MAETTTMNASVAALITQKLPVVRFNIDQQCPIQYVTVYNDRAEVTRIIRHHFDVEGTYELVLDGFSTFVDETSLHVSGGT</sequence>
<feature type="domain" description="DUF4140" evidence="1">
    <location>
        <begin position="35"/>
        <end position="78"/>
    </location>
</feature>
<protein>
    <recommendedName>
        <fullName evidence="1">DUF4140 domain-containing protein</fullName>
    </recommendedName>
</protein>
<comment type="caution">
    <text evidence="2">The sequence shown here is derived from an EMBL/GenBank/DDBJ whole genome shotgun (WGS) entry which is preliminary data.</text>
</comment>
<name>A0A819RT00_9BILA</name>
<organism evidence="2 3">
    <name type="scientific">Rotaria magnacalcarata</name>
    <dbReference type="NCBI Taxonomy" id="392030"/>
    <lineage>
        <taxon>Eukaryota</taxon>
        <taxon>Metazoa</taxon>
        <taxon>Spiralia</taxon>
        <taxon>Gnathifera</taxon>
        <taxon>Rotifera</taxon>
        <taxon>Eurotatoria</taxon>
        <taxon>Bdelloidea</taxon>
        <taxon>Philodinida</taxon>
        <taxon>Philodinidae</taxon>
        <taxon>Rotaria</taxon>
    </lineage>
</organism>
<evidence type="ECO:0000259" key="1">
    <source>
        <dbReference type="Pfam" id="PF13600"/>
    </source>
</evidence>
<accession>A0A819RT00</accession>